<accession>A0ABT7TQ91</accession>
<gene>
    <name evidence="8" type="ORF">QUG93_08260</name>
</gene>
<dbReference type="RefSeq" id="WP_289473442.1">
    <property type="nucleotide sequence ID" value="NZ_JAUCMN010000004.1"/>
</dbReference>
<feature type="domain" description="GH26" evidence="7">
    <location>
        <begin position="207"/>
        <end position="514"/>
    </location>
</feature>
<dbReference type="PANTHER" id="PTHR40079:SF4">
    <property type="entry name" value="GH26 DOMAIN-CONTAINING PROTEIN-RELATED"/>
    <property type="match status" value="1"/>
</dbReference>
<proteinExistence type="inferred from homology"/>
<feature type="region of interest" description="Disordered" evidence="5">
    <location>
        <begin position="119"/>
        <end position="215"/>
    </location>
</feature>
<dbReference type="InterPro" id="IPR000805">
    <property type="entry name" value="Glyco_hydro_26"/>
</dbReference>
<name>A0ABT7TQ91_9MICO</name>
<comment type="caution">
    <text evidence="8">The sequence shown here is derived from an EMBL/GenBank/DDBJ whole genome shotgun (WGS) entry which is preliminary data.</text>
</comment>
<feature type="compositionally biased region" description="Low complexity" evidence="5">
    <location>
        <begin position="119"/>
        <end position="129"/>
    </location>
</feature>
<dbReference type="SUPFAM" id="SSF51445">
    <property type="entry name" value="(Trans)glycosidases"/>
    <property type="match status" value="1"/>
</dbReference>
<dbReference type="Gene3D" id="3.20.20.80">
    <property type="entry name" value="Glycosidases"/>
    <property type="match status" value="1"/>
</dbReference>
<evidence type="ECO:0000256" key="2">
    <source>
        <dbReference type="ARBA" id="ARBA00022801"/>
    </source>
</evidence>
<protein>
    <submittedName>
        <fullName evidence="8">Glycosyl hydrolase</fullName>
    </submittedName>
</protein>
<feature type="active site" description="Proton donor" evidence="4">
    <location>
        <position position="335"/>
    </location>
</feature>
<evidence type="ECO:0000256" key="1">
    <source>
        <dbReference type="ARBA" id="ARBA00007754"/>
    </source>
</evidence>
<keyword evidence="9" id="KW-1185">Reference proteome</keyword>
<comment type="similarity">
    <text evidence="1 4">Belongs to the glycosyl hydrolase 26 family.</text>
</comment>
<feature type="active site" description="Nucleophile" evidence="4">
    <location>
        <position position="451"/>
    </location>
</feature>
<evidence type="ECO:0000256" key="4">
    <source>
        <dbReference type="PROSITE-ProRule" id="PRU01100"/>
    </source>
</evidence>
<keyword evidence="2 4" id="KW-0378">Hydrolase</keyword>
<dbReference type="InterPro" id="IPR017853">
    <property type="entry name" value="GH"/>
</dbReference>
<evidence type="ECO:0000313" key="8">
    <source>
        <dbReference type="EMBL" id="MDM7891675.1"/>
    </source>
</evidence>
<keyword evidence="6" id="KW-1133">Transmembrane helix</keyword>
<reference evidence="8 9" key="1">
    <citation type="submission" date="2023-06" db="EMBL/GenBank/DDBJ databases">
        <authorList>
            <person name="Feng G."/>
            <person name="Li J."/>
            <person name="Zhu H."/>
        </authorList>
    </citation>
    <scope>NUCLEOTIDE SEQUENCE [LARGE SCALE GENOMIC DNA]</scope>
    <source>
        <strain evidence="8 9">RHCKG28</strain>
    </source>
</reference>
<evidence type="ECO:0000256" key="3">
    <source>
        <dbReference type="ARBA" id="ARBA00023295"/>
    </source>
</evidence>
<keyword evidence="6" id="KW-0812">Transmembrane</keyword>
<evidence type="ECO:0000313" key="9">
    <source>
        <dbReference type="Proteomes" id="UP001236404"/>
    </source>
</evidence>
<feature type="compositionally biased region" description="Gly residues" evidence="5">
    <location>
        <begin position="130"/>
        <end position="202"/>
    </location>
</feature>
<dbReference type="GO" id="GO:0016787">
    <property type="term" value="F:hydrolase activity"/>
    <property type="evidence" value="ECO:0007669"/>
    <property type="project" value="UniProtKB-KW"/>
</dbReference>
<keyword evidence="6" id="KW-0472">Membrane</keyword>
<dbReference type="Proteomes" id="UP001236404">
    <property type="component" value="Unassembled WGS sequence"/>
</dbReference>
<evidence type="ECO:0000259" key="7">
    <source>
        <dbReference type="PROSITE" id="PS51764"/>
    </source>
</evidence>
<dbReference type="PROSITE" id="PS51764">
    <property type="entry name" value="GH26"/>
    <property type="match status" value="1"/>
</dbReference>
<organism evidence="8 9">
    <name type="scientific">Curtobacterium caseinilyticum</name>
    <dbReference type="NCBI Taxonomy" id="3055137"/>
    <lineage>
        <taxon>Bacteria</taxon>
        <taxon>Bacillati</taxon>
        <taxon>Actinomycetota</taxon>
        <taxon>Actinomycetes</taxon>
        <taxon>Micrococcales</taxon>
        <taxon>Microbacteriaceae</taxon>
        <taxon>Curtobacterium</taxon>
    </lineage>
</organism>
<dbReference type="Pfam" id="PF02156">
    <property type="entry name" value="Glyco_hydro_26"/>
    <property type="match status" value="1"/>
</dbReference>
<dbReference type="EMBL" id="JAUCMN010000004">
    <property type="protein sequence ID" value="MDM7891675.1"/>
    <property type="molecule type" value="Genomic_DNA"/>
</dbReference>
<keyword evidence="3 4" id="KW-0326">Glycosidase</keyword>
<dbReference type="InterPro" id="IPR022790">
    <property type="entry name" value="GH26_dom"/>
</dbReference>
<dbReference type="PANTHER" id="PTHR40079">
    <property type="entry name" value="MANNAN ENDO-1,4-BETA-MANNOSIDASE E-RELATED"/>
    <property type="match status" value="1"/>
</dbReference>
<evidence type="ECO:0000256" key="6">
    <source>
        <dbReference type="SAM" id="Phobius"/>
    </source>
</evidence>
<evidence type="ECO:0000256" key="5">
    <source>
        <dbReference type="SAM" id="MobiDB-lite"/>
    </source>
</evidence>
<feature type="transmembrane region" description="Helical" evidence="6">
    <location>
        <begin position="21"/>
        <end position="41"/>
    </location>
</feature>
<sequence>MSDLIRSTSSWWAQSSKHARRTAIGTVAIVLVLGLITWTVWVSPAGPVSTAVHTALGVTPPKAKQPSAAELSAKLDAAQETIWKLEGKLDSSSAQAGSRADEITRLKAQIASLQSDLGAATSGGRASASGGAGASGGGGSGGGDGAGAAAGGGSGGVGGSGPGSGGPGGSGSGSSGGGSGGSGSAGGGTGPGSEPGGSGGGVTPPSPEPIRTPTKAQVLAQQSRWYGLYTAQSPFNWSEYDQVSKAVGKATNMVGYFQGFDQDFNATAVQRSWANGRLPMLTWESLPAETGNDQPWVPGYGNADITSGSFDAYLTKYAKDLAANGMPMVIRLDHEMNGQWYNWSESKNQQNAPGSYVAMWKHVWDVFQANGANDYVIWDWSPSRIDKLGNPKYQTLDYMAAYYPGDQYVDWVGMSGYYRTTGEQPTFQNTYGATLAQIRQIAPGKKIVLNEIGATETGGSVSEGQKSQWITSLFDALADPANDDIIGFAYFSEVATTIVDGSRTTNDWRLDSRRDSLQAFVDGISRTDTNYRLEGIPQ</sequence>